<feature type="domain" description="Aminotransferase-like plant mobile" evidence="1">
    <location>
        <begin position="1"/>
        <end position="59"/>
    </location>
</feature>
<dbReference type="PANTHER" id="PTHR46033">
    <property type="entry name" value="PROTEIN MAIN-LIKE 2"/>
    <property type="match status" value="1"/>
</dbReference>
<dbReference type="AlphaFoldDB" id="A0A9D3WE78"/>
<evidence type="ECO:0000313" key="2">
    <source>
        <dbReference type="EMBL" id="KAH1122486.1"/>
    </source>
</evidence>
<name>A0A9D3WE78_9ROSI</name>
<sequence>WLSKTHNFHLSCGEYIITLEDVALQLELSIDGCAIMDISVISESAILCYNLLRVSSGDDESKFMG</sequence>
<comment type="caution">
    <text evidence="2">The sequence shown here is derived from an EMBL/GenBank/DDBJ whole genome shotgun (WGS) entry which is preliminary data.</text>
</comment>
<dbReference type="GO" id="GO:0010073">
    <property type="term" value="P:meristem maintenance"/>
    <property type="evidence" value="ECO:0007669"/>
    <property type="project" value="InterPro"/>
</dbReference>
<dbReference type="InterPro" id="IPR019557">
    <property type="entry name" value="AminoTfrase-like_pln_mobile"/>
</dbReference>
<dbReference type="EMBL" id="JAIQCV010000002">
    <property type="protein sequence ID" value="KAH1122486.1"/>
    <property type="molecule type" value="Genomic_DNA"/>
</dbReference>
<reference evidence="2 3" key="1">
    <citation type="journal article" date="2021" name="Plant Biotechnol. J.">
        <title>Multi-omics assisted identification of the key and species-specific regulatory components of drought-tolerant mechanisms in Gossypium stocksii.</title>
        <authorList>
            <person name="Yu D."/>
            <person name="Ke L."/>
            <person name="Zhang D."/>
            <person name="Wu Y."/>
            <person name="Sun Y."/>
            <person name="Mei J."/>
            <person name="Sun J."/>
            <person name="Sun Y."/>
        </authorList>
    </citation>
    <scope>NUCLEOTIDE SEQUENCE [LARGE SCALE GENOMIC DNA]</scope>
    <source>
        <strain evidence="3">cv. E1</strain>
        <tissue evidence="2">Leaf</tissue>
    </source>
</reference>
<gene>
    <name evidence="2" type="ORF">J1N35_005646</name>
</gene>
<dbReference type="OrthoDB" id="1937804at2759"/>
<feature type="non-terminal residue" evidence="2">
    <location>
        <position position="1"/>
    </location>
</feature>
<evidence type="ECO:0000313" key="3">
    <source>
        <dbReference type="Proteomes" id="UP000828251"/>
    </source>
</evidence>
<protein>
    <recommendedName>
        <fullName evidence="1">Aminotransferase-like plant mobile domain-containing protein</fullName>
    </recommendedName>
</protein>
<dbReference type="Pfam" id="PF10536">
    <property type="entry name" value="PMD"/>
    <property type="match status" value="1"/>
</dbReference>
<organism evidence="2 3">
    <name type="scientific">Gossypium stocksii</name>
    <dbReference type="NCBI Taxonomy" id="47602"/>
    <lineage>
        <taxon>Eukaryota</taxon>
        <taxon>Viridiplantae</taxon>
        <taxon>Streptophyta</taxon>
        <taxon>Embryophyta</taxon>
        <taxon>Tracheophyta</taxon>
        <taxon>Spermatophyta</taxon>
        <taxon>Magnoliopsida</taxon>
        <taxon>eudicotyledons</taxon>
        <taxon>Gunneridae</taxon>
        <taxon>Pentapetalae</taxon>
        <taxon>rosids</taxon>
        <taxon>malvids</taxon>
        <taxon>Malvales</taxon>
        <taxon>Malvaceae</taxon>
        <taxon>Malvoideae</taxon>
        <taxon>Gossypium</taxon>
    </lineage>
</organism>
<proteinExistence type="predicted"/>
<dbReference type="PANTHER" id="PTHR46033:SF8">
    <property type="entry name" value="PROTEIN MAINTENANCE OF MERISTEMS-LIKE"/>
    <property type="match status" value="1"/>
</dbReference>
<keyword evidence="3" id="KW-1185">Reference proteome</keyword>
<dbReference type="Proteomes" id="UP000828251">
    <property type="component" value="Unassembled WGS sequence"/>
</dbReference>
<accession>A0A9D3WE78</accession>
<evidence type="ECO:0000259" key="1">
    <source>
        <dbReference type="Pfam" id="PF10536"/>
    </source>
</evidence>
<dbReference type="InterPro" id="IPR044824">
    <property type="entry name" value="MAIN-like"/>
</dbReference>